<dbReference type="CDD" id="cd01335">
    <property type="entry name" value="Radical_SAM"/>
    <property type="match status" value="1"/>
</dbReference>
<dbReference type="Pfam" id="PF13186">
    <property type="entry name" value="SPASM"/>
    <property type="match status" value="1"/>
</dbReference>
<dbReference type="InterPro" id="IPR013785">
    <property type="entry name" value="Aldolase_TIM"/>
</dbReference>
<dbReference type="Gene3D" id="3.20.20.70">
    <property type="entry name" value="Aldolase class I"/>
    <property type="match status" value="1"/>
</dbReference>
<dbReference type="PROSITE" id="PS01305">
    <property type="entry name" value="MOAA_NIFB_PQQE"/>
    <property type="match status" value="1"/>
</dbReference>
<dbReference type="SFLD" id="SFLDF00570">
    <property type="entry name" value="tungsten_cofactor_oxidoreducas"/>
    <property type="match status" value="1"/>
</dbReference>
<reference evidence="8 9" key="1">
    <citation type="submission" date="2015-09" db="EMBL/GenBank/DDBJ databases">
        <title>Draft genome sequence of a Caloramator mitchellensis, a moderate thermophile from the Great Artesian Basin of Australia.</title>
        <authorList>
            <person name="Patel B.K."/>
        </authorList>
    </citation>
    <scope>NUCLEOTIDE SEQUENCE [LARGE SCALE GENOMIC DNA]</scope>
    <source>
        <strain evidence="8 9">VF08</strain>
    </source>
</reference>
<dbReference type="SUPFAM" id="SSF102114">
    <property type="entry name" value="Radical SAM enzymes"/>
    <property type="match status" value="1"/>
</dbReference>
<sequence length="345" mass="40020">MSISKVYIELTDKCNLNCKMCYRRAWSEKPIDMDEKTLEKIYNDLQGKDIKEVVLGGIGEPTYSPLIKKALKMFSRYNLTLTTNGTILDEDIVNIIIESVNKIVVSIDGLEEKYKDIRGFELVNVLGNLNKIVEKKKKNNLEFPYIVIQFVASKGNIDDIFNVLDIAASLDAFQVIISNVIPQTEDYKDKILYKRYENKFIKDLFEKLNVYSFRKGLNLVLPNYELKTERYCPFIEEDAVVVGADGGVYPCYRFSHSINEYIFGREKKVLKYPFGNINEKSLDEIYFNTEYTNFRNRVYNNRYPSCLDCDLVDGCDIVKTSDYDCYTVKPSCADCLWSRRFAICP</sequence>
<dbReference type="InterPro" id="IPR050377">
    <property type="entry name" value="Radical_SAM_PqqE_MftC-like"/>
</dbReference>
<dbReference type="Pfam" id="PF04055">
    <property type="entry name" value="Radical_SAM"/>
    <property type="match status" value="1"/>
</dbReference>
<dbReference type="GO" id="GO:0046872">
    <property type="term" value="F:metal ion binding"/>
    <property type="evidence" value="ECO:0007669"/>
    <property type="project" value="UniProtKB-KW"/>
</dbReference>
<keyword evidence="3" id="KW-0949">S-adenosyl-L-methionine</keyword>
<dbReference type="OrthoDB" id="9810775at2"/>
<dbReference type="PANTHER" id="PTHR11228:SF34">
    <property type="entry name" value="TUNGSTEN-CONTAINING ALDEHYDE FERREDOXIN OXIDOREDUCTASE COFACTOR MODIFYING PROTEIN"/>
    <property type="match status" value="1"/>
</dbReference>
<dbReference type="GO" id="GO:0051539">
    <property type="term" value="F:4 iron, 4 sulfur cluster binding"/>
    <property type="evidence" value="ECO:0007669"/>
    <property type="project" value="UniProtKB-KW"/>
</dbReference>
<dbReference type="PROSITE" id="PS51918">
    <property type="entry name" value="RADICAL_SAM"/>
    <property type="match status" value="1"/>
</dbReference>
<gene>
    <name evidence="8" type="primary">moaA_2</name>
    <name evidence="8" type="ORF">ABG79_01806</name>
</gene>
<dbReference type="PANTHER" id="PTHR11228">
    <property type="entry name" value="RADICAL SAM DOMAIN PROTEIN"/>
    <property type="match status" value="1"/>
</dbReference>
<dbReference type="Proteomes" id="UP000052015">
    <property type="component" value="Unassembled WGS sequence"/>
</dbReference>
<keyword evidence="5" id="KW-0408">Iron</keyword>
<keyword evidence="2" id="KW-0004">4Fe-4S</keyword>
<evidence type="ECO:0000313" key="8">
    <source>
        <dbReference type="EMBL" id="KRQ86425.1"/>
    </source>
</evidence>
<accession>A0A0R3JSF7</accession>
<keyword evidence="9" id="KW-1185">Reference proteome</keyword>
<dbReference type="RefSeq" id="WP_057979132.1">
    <property type="nucleotide sequence ID" value="NZ_LKHP01000010.1"/>
</dbReference>
<evidence type="ECO:0000256" key="2">
    <source>
        <dbReference type="ARBA" id="ARBA00022485"/>
    </source>
</evidence>
<dbReference type="CDD" id="cd21121">
    <property type="entry name" value="SPASM_Cmo-like"/>
    <property type="match status" value="1"/>
</dbReference>
<organism evidence="8 9">
    <name type="scientific">Caloramator mitchellensis</name>
    <dbReference type="NCBI Taxonomy" id="908809"/>
    <lineage>
        <taxon>Bacteria</taxon>
        <taxon>Bacillati</taxon>
        <taxon>Bacillota</taxon>
        <taxon>Clostridia</taxon>
        <taxon>Eubacteriales</taxon>
        <taxon>Clostridiaceae</taxon>
        <taxon>Caloramator</taxon>
    </lineage>
</organism>
<keyword evidence="6" id="KW-0411">Iron-sulfur</keyword>
<dbReference type="InterPro" id="IPR027604">
    <property type="entry name" value="W_rSAM_matur"/>
</dbReference>
<dbReference type="InterPro" id="IPR058240">
    <property type="entry name" value="rSAM_sf"/>
</dbReference>
<feature type="domain" description="Radical SAM core" evidence="7">
    <location>
        <begin position="1"/>
        <end position="214"/>
    </location>
</feature>
<dbReference type="SFLD" id="SFLDS00029">
    <property type="entry name" value="Radical_SAM"/>
    <property type="match status" value="1"/>
</dbReference>
<dbReference type="InterPro" id="IPR000385">
    <property type="entry name" value="MoaA_NifB_PqqE_Fe-S-bd_CS"/>
</dbReference>
<dbReference type="PATRIC" id="fig|908809.3.peg.1805"/>
<comment type="cofactor">
    <cofactor evidence="1">
        <name>[4Fe-4S] cluster</name>
        <dbReference type="ChEBI" id="CHEBI:49883"/>
    </cofactor>
</comment>
<dbReference type="STRING" id="908809.ABG79_01806"/>
<comment type="caution">
    <text evidence="8">The sequence shown here is derived from an EMBL/GenBank/DDBJ whole genome shotgun (WGS) entry which is preliminary data.</text>
</comment>
<dbReference type="SFLD" id="SFLDG01387">
    <property type="entry name" value="BtrN-like_SPASM_domain_contain"/>
    <property type="match status" value="1"/>
</dbReference>
<keyword evidence="4" id="KW-0479">Metal-binding</keyword>
<dbReference type="InterPro" id="IPR023885">
    <property type="entry name" value="4Fe4S-binding_SPASM_dom"/>
</dbReference>
<evidence type="ECO:0000256" key="6">
    <source>
        <dbReference type="ARBA" id="ARBA00023014"/>
    </source>
</evidence>
<evidence type="ECO:0000256" key="5">
    <source>
        <dbReference type="ARBA" id="ARBA00023004"/>
    </source>
</evidence>
<dbReference type="GO" id="GO:0003824">
    <property type="term" value="F:catalytic activity"/>
    <property type="evidence" value="ECO:0007669"/>
    <property type="project" value="InterPro"/>
</dbReference>
<evidence type="ECO:0000256" key="3">
    <source>
        <dbReference type="ARBA" id="ARBA00022691"/>
    </source>
</evidence>
<evidence type="ECO:0000313" key="9">
    <source>
        <dbReference type="Proteomes" id="UP000052015"/>
    </source>
</evidence>
<evidence type="ECO:0000256" key="4">
    <source>
        <dbReference type="ARBA" id="ARBA00022723"/>
    </source>
</evidence>
<dbReference type="InterPro" id="IPR007197">
    <property type="entry name" value="rSAM"/>
</dbReference>
<dbReference type="AlphaFoldDB" id="A0A0R3JSF7"/>
<evidence type="ECO:0000256" key="1">
    <source>
        <dbReference type="ARBA" id="ARBA00001966"/>
    </source>
</evidence>
<dbReference type="SFLD" id="SFLDG01067">
    <property type="entry name" value="SPASM/twitch_domain_containing"/>
    <property type="match status" value="1"/>
</dbReference>
<dbReference type="NCBIfam" id="TIGR04317">
    <property type="entry name" value="W_rSAM_matur"/>
    <property type="match status" value="1"/>
</dbReference>
<name>A0A0R3JSF7_CALMK</name>
<protein>
    <submittedName>
        <fullName evidence="8">Cyclic pyranopterin monophosphate synthase</fullName>
    </submittedName>
</protein>
<dbReference type="EMBL" id="LKHP01000010">
    <property type="protein sequence ID" value="KRQ86425.1"/>
    <property type="molecule type" value="Genomic_DNA"/>
</dbReference>
<proteinExistence type="predicted"/>
<dbReference type="InterPro" id="IPR034391">
    <property type="entry name" value="AdoMet-like_SPASM_containing"/>
</dbReference>
<evidence type="ECO:0000259" key="7">
    <source>
        <dbReference type="PROSITE" id="PS51918"/>
    </source>
</evidence>